<feature type="signal peptide" evidence="1">
    <location>
        <begin position="1"/>
        <end position="25"/>
    </location>
</feature>
<evidence type="ECO:0000313" key="3">
    <source>
        <dbReference type="EMBL" id="GAA4121044.1"/>
    </source>
</evidence>
<dbReference type="InterPro" id="IPR013830">
    <property type="entry name" value="SGNH_hydro"/>
</dbReference>
<keyword evidence="1" id="KW-0732">Signal</keyword>
<protein>
    <submittedName>
        <fullName evidence="3">SGNH/GDSL hydrolase family protein</fullName>
    </submittedName>
</protein>
<dbReference type="EMBL" id="BAAAZH010000017">
    <property type="protein sequence ID" value="GAA4121044.1"/>
    <property type="molecule type" value="Genomic_DNA"/>
</dbReference>
<proteinExistence type="predicted"/>
<dbReference type="Gene3D" id="3.40.50.1110">
    <property type="entry name" value="SGNH hydrolase"/>
    <property type="match status" value="1"/>
</dbReference>
<dbReference type="PROSITE" id="PS51257">
    <property type="entry name" value="PROKAR_LIPOPROTEIN"/>
    <property type="match status" value="1"/>
</dbReference>
<organism evidence="3 4">
    <name type="scientific">Nocardioides fonticola</name>
    <dbReference type="NCBI Taxonomy" id="450363"/>
    <lineage>
        <taxon>Bacteria</taxon>
        <taxon>Bacillati</taxon>
        <taxon>Actinomycetota</taxon>
        <taxon>Actinomycetes</taxon>
        <taxon>Propionibacteriales</taxon>
        <taxon>Nocardioidaceae</taxon>
        <taxon>Nocardioides</taxon>
    </lineage>
</organism>
<sequence length="306" mass="31307">MSAPRTAVLATAVTAVLLSALTACGGEESDGPERTYVALGDSYVAAVGITPLAETTCSRSTRNYAQQITAALADTPQAVRLDDQSCAGAPISSLTETTLRGAASVPAQLDALDDSTDLVTIGMGGNEGGIFSTLVTNCPELRASDPTGAPCREAQQTDAGDRLVIAARGVRAAMTTALARIHDLAPQARVFVVGYPEVAPARGVCPRRLPLAAGDVAYFHELTGLINDALAAAAKAAGDTFIDAAAATRGHDICSDDPWVNGQDDGPDGSWGYHPRLQEQQVVAGLILEELGVTATPAASPSPTTP</sequence>
<feature type="domain" description="SGNH hydrolase-type esterase" evidence="2">
    <location>
        <begin position="38"/>
        <end position="275"/>
    </location>
</feature>
<reference evidence="4" key="1">
    <citation type="journal article" date="2019" name="Int. J. Syst. Evol. Microbiol.">
        <title>The Global Catalogue of Microorganisms (GCM) 10K type strain sequencing project: providing services to taxonomists for standard genome sequencing and annotation.</title>
        <authorList>
            <consortium name="The Broad Institute Genomics Platform"/>
            <consortium name="The Broad Institute Genome Sequencing Center for Infectious Disease"/>
            <person name="Wu L."/>
            <person name="Ma J."/>
        </authorList>
    </citation>
    <scope>NUCLEOTIDE SEQUENCE [LARGE SCALE GENOMIC DNA]</scope>
    <source>
        <strain evidence="4">JCM 16703</strain>
    </source>
</reference>
<evidence type="ECO:0000256" key="1">
    <source>
        <dbReference type="SAM" id="SignalP"/>
    </source>
</evidence>
<dbReference type="InterPro" id="IPR037460">
    <property type="entry name" value="SEST-like"/>
</dbReference>
<dbReference type="Proteomes" id="UP001501495">
    <property type="component" value="Unassembled WGS sequence"/>
</dbReference>
<gene>
    <name evidence="3" type="ORF">GCM10022215_25560</name>
</gene>
<dbReference type="CDD" id="cd01823">
    <property type="entry name" value="SEST_like"/>
    <property type="match status" value="1"/>
</dbReference>
<evidence type="ECO:0000259" key="2">
    <source>
        <dbReference type="Pfam" id="PF13472"/>
    </source>
</evidence>
<dbReference type="Pfam" id="PF13472">
    <property type="entry name" value="Lipase_GDSL_2"/>
    <property type="match status" value="1"/>
</dbReference>
<dbReference type="SUPFAM" id="SSF52266">
    <property type="entry name" value="SGNH hydrolase"/>
    <property type="match status" value="1"/>
</dbReference>
<comment type="caution">
    <text evidence="3">The sequence shown here is derived from an EMBL/GenBank/DDBJ whole genome shotgun (WGS) entry which is preliminary data.</text>
</comment>
<dbReference type="InterPro" id="IPR036514">
    <property type="entry name" value="SGNH_hydro_sf"/>
</dbReference>
<accession>A0ABP7XKQ9</accession>
<dbReference type="PANTHER" id="PTHR37981:SF1">
    <property type="entry name" value="SGNH HYDROLASE-TYPE ESTERASE DOMAIN-CONTAINING PROTEIN"/>
    <property type="match status" value="1"/>
</dbReference>
<dbReference type="GO" id="GO:0016787">
    <property type="term" value="F:hydrolase activity"/>
    <property type="evidence" value="ECO:0007669"/>
    <property type="project" value="UniProtKB-KW"/>
</dbReference>
<evidence type="ECO:0000313" key="4">
    <source>
        <dbReference type="Proteomes" id="UP001501495"/>
    </source>
</evidence>
<keyword evidence="3" id="KW-0378">Hydrolase</keyword>
<feature type="chain" id="PRO_5046656815" evidence="1">
    <location>
        <begin position="26"/>
        <end position="306"/>
    </location>
</feature>
<dbReference type="PANTHER" id="PTHR37981">
    <property type="entry name" value="LIPASE 2"/>
    <property type="match status" value="1"/>
</dbReference>
<name>A0ABP7XKQ9_9ACTN</name>
<keyword evidence="4" id="KW-1185">Reference proteome</keyword>